<gene>
    <name evidence="2" type="ORF">Acr_06g0008490</name>
</gene>
<sequence>MVRTKHASNYLRGDDPNPADLEMIFKPQLFKTLEVQRTWHIEFMDRQIITRPKSIHKQRVFNNHVKRGISIDSTKDEDEEDEGDEGMSRRAMEVEENPEIPPPTQWQDEETMHEEVPLQRESPMHEEAPM</sequence>
<dbReference type="Proteomes" id="UP000585474">
    <property type="component" value="Unassembled WGS sequence"/>
</dbReference>
<proteinExistence type="predicted"/>
<feature type="region of interest" description="Disordered" evidence="1">
    <location>
        <begin position="68"/>
        <end position="130"/>
    </location>
</feature>
<feature type="compositionally biased region" description="Basic and acidic residues" evidence="1">
    <location>
        <begin position="113"/>
        <end position="130"/>
    </location>
</feature>
<reference evidence="2 3" key="1">
    <citation type="submission" date="2019-07" db="EMBL/GenBank/DDBJ databases">
        <title>De Novo Assembly of kiwifruit Actinidia rufa.</title>
        <authorList>
            <person name="Sugita-Konishi S."/>
            <person name="Sato K."/>
            <person name="Mori E."/>
            <person name="Abe Y."/>
            <person name="Kisaki G."/>
            <person name="Hamano K."/>
            <person name="Suezawa K."/>
            <person name="Otani M."/>
            <person name="Fukuda T."/>
            <person name="Manabe T."/>
            <person name="Gomi K."/>
            <person name="Tabuchi M."/>
            <person name="Akimitsu K."/>
            <person name="Kataoka I."/>
        </authorList>
    </citation>
    <scope>NUCLEOTIDE SEQUENCE [LARGE SCALE GENOMIC DNA]</scope>
    <source>
        <strain evidence="3">cv. Fuchu</strain>
    </source>
</reference>
<dbReference type="EMBL" id="BJWL01000006">
    <property type="protein sequence ID" value="GFY88909.1"/>
    <property type="molecule type" value="Genomic_DNA"/>
</dbReference>
<evidence type="ECO:0000256" key="1">
    <source>
        <dbReference type="SAM" id="MobiDB-lite"/>
    </source>
</evidence>
<keyword evidence="3" id="KW-1185">Reference proteome</keyword>
<comment type="caution">
    <text evidence="2">The sequence shown here is derived from an EMBL/GenBank/DDBJ whole genome shotgun (WGS) entry which is preliminary data.</text>
</comment>
<feature type="compositionally biased region" description="Acidic residues" evidence="1">
    <location>
        <begin position="75"/>
        <end position="85"/>
    </location>
</feature>
<organism evidence="2 3">
    <name type="scientific">Actinidia rufa</name>
    <dbReference type="NCBI Taxonomy" id="165716"/>
    <lineage>
        <taxon>Eukaryota</taxon>
        <taxon>Viridiplantae</taxon>
        <taxon>Streptophyta</taxon>
        <taxon>Embryophyta</taxon>
        <taxon>Tracheophyta</taxon>
        <taxon>Spermatophyta</taxon>
        <taxon>Magnoliopsida</taxon>
        <taxon>eudicotyledons</taxon>
        <taxon>Gunneridae</taxon>
        <taxon>Pentapetalae</taxon>
        <taxon>asterids</taxon>
        <taxon>Ericales</taxon>
        <taxon>Actinidiaceae</taxon>
        <taxon>Actinidia</taxon>
    </lineage>
</organism>
<dbReference type="AlphaFoldDB" id="A0A7J0ESE0"/>
<protein>
    <submittedName>
        <fullName evidence="2">Uncharacterized protein</fullName>
    </submittedName>
</protein>
<accession>A0A7J0ESE0</accession>
<name>A0A7J0ESE0_9ERIC</name>
<evidence type="ECO:0000313" key="2">
    <source>
        <dbReference type="EMBL" id="GFY88909.1"/>
    </source>
</evidence>
<evidence type="ECO:0000313" key="3">
    <source>
        <dbReference type="Proteomes" id="UP000585474"/>
    </source>
</evidence>